<protein>
    <submittedName>
        <fullName evidence="2">Gti1/Pac2 family-domain-containing protein</fullName>
    </submittedName>
</protein>
<dbReference type="Proteomes" id="UP001201163">
    <property type="component" value="Unassembled WGS sequence"/>
</dbReference>
<gene>
    <name evidence="2" type="ORF">EDB92DRAFT_12341</name>
</gene>
<keyword evidence="3" id="KW-1185">Reference proteome</keyword>
<dbReference type="AlphaFoldDB" id="A0AAD4QHX0"/>
<organism evidence="2 3">
    <name type="scientific">Lactarius akahatsu</name>
    <dbReference type="NCBI Taxonomy" id="416441"/>
    <lineage>
        <taxon>Eukaryota</taxon>
        <taxon>Fungi</taxon>
        <taxon>Dikarya</taxon>
        <taxon>Basidiomycota</taxon>
        <taxon>Agaricomycotina</taxon>
        <taxon>Agaricomycetes</taxon>
        <taxon>Russulales</taxon>
        <taxon>Russulaceae</taxon>
        <taxon>Lactarius</taxon>
    </lineage>
</organism>
<accession>A0AAD4QHX0</accession>
<comment type="caution">
    <text evidence="2">The sequence shown here is derived from an EMBL/GenBank/DDBJ whole genome shotgun (WGS) entry which is preliminary data.</text>
</comment>
<dbReference type="InterPro" id="IPR018608">
    <property type="entry name" value="Gti1/Pac2"/>
</dbReference>
<feature type="compositionally biased region" description="Pro residues" evidence="1">
    <location>
        <begin position="206"/>
        <end position="220"/>
    </location>
</feature>
<evidence type="ECO:0000313" key="3">
    <source>
        <dbReference type="Proteomes" id="UP001201163"/>
    </source>
</evidence>
<dbReference type="EMBL" id="JAKELL010000001">
    <property type="protein sequence ID" value="KAH9001107.1"/>
    <property type="molecule type" value="Genomic_DNA"/>
</dbReference>
<dbReference type="Pfam" id="PF09729">
    <property type="entry name" value="Gti1_Pac2"/>
    <property type="match status" value="1"/>
</dbReference>
<dbReference type="GO" id="GO:0003677">
    <property type="term" value="F:DNA binding"/>
    <property type="evidence" value="ECO:0007669"/>
    <property type="project" value="TreeGrafter"/>
</dbReference>
<proteinExistence type="predicted"/>
<evidence type="ECO:0000313" key="2">
    <source>
        <dbReference type="EMBL" id="KAH9001107.1"/>
    </source>
</evidence>
<dbReference type="PANTHER" id="PTHR28027">
    <property type="entry name" value="TRANSCRIPTIONAL REGULATOR MIT1"/>
    <property type="match status" value="1"/>
</dbReference>
<reference evidence="2" key="1">
    <citation type="submission" date="2022-01" db="EMBL/GenBank/DDBJ databases">
        <title>Comparative genomics reveals a dynamic genome evolution in the ectomycorrhizal milk-cap (Lactarius) mushrooms.</title>
        <authorList>
            <consortium name="DOE Joint Genome Institute"/>
            <person name="Lebreton A."/>
            <person name="Tang N."/>
            <person name="Kuo A."/>
            <person name="LaButti K."/>
            <person name="Drula E."/>
            <person name="Barry K."/>
            <person name="Clum A."/>
            <person name="Lipzen A."/>
            <person name="Mousain D."/>
            <person name="Ng V."/>
            <person name="Wang R."/>
            <person name="Wang X."/>
            <person name="Dai Y."/>
            <person name="Henrissat B."/>
            <person name="Grigoriev I.V."/>
            <person name="Guerin-Laguette A."/>
            <person name="Yu F."/>
            <person name="Martin F.M."/>
        </authorList>
    </citation>
    <scope>NUCLEOTIDE SEQUENCE</scope>
    <source>
        <strain evidence="2">QP</strain>
    </source>
</reference>
<feature type="region of interest" description="Disordered" evidence="1">
    <location>
        <begin position="191"/>
        <end position="230"/>
    </location>
</feature>
<name>A0AAD4QHX0_9AGAM</name>
<sequence length="275" mass="30987">MQRPTHGRLHVRDARDAHTVFEAVRQGLLRPVTRRLNEVERSMHIISGAVFVWEESDDDLGLKRWTDGRVWSQSRMREPYLFYDEKLPSDDTRTNDHTPRSSGNFRFVDGIAKSGPVSPALSHYDRSEHHPLGLVKQAYSAWVLENPGAKPRKWHLTAYFTYADLHQIPTIDQDPVLRGVTVPVGIYRSGKARSRNSDAGLRASPPSSPPPYARGPPGPSVPNEVGTTDSSTALPSLQVAVAPQYYDPNVPRRGHDPRHAEDQRIIQMLNSRHVM</sequence>
<evidence type="ECO:0000256" key="1">
    <source>
        <dbReference type="SAM" id="MobiDB-lite"/>
    </source>
</evidence>
<dbReference type="PANTHER" id="PTHR28027:SF1">
    <property type="entry name" value="CAMP INDEPENDENT REGULATORY PROTEIN (AFU_ORTHOLOGUE AFUA_3G09640)"/>
    <property type="match status" value="1"/>
</dbReference>